<dbReference type="PROSITE" id="PS50893">
    <property type="entry name" value="ABC_TRANSPORTER_2"/>
    <property type="match status" value="1"/>
</dbReference>
<dbReference type="InterPro" id="IPR039421">
    <property type="entry name" value="Type_1_exporter"/>
</dbReference>
<evidence type="ECO:0000256" key="4">
    <source>
        <dbReference type="ARBA" id="ARBA00022741"/>
    </source>
</evidence>
<comment type="similarity">
    <text evidence="8">Belongs to the ABC transporter superfamily. ABCB family. Heavy Metal importer (TC 3.A.1.210) subfamily.</text>
</comment>
<dbReference type="OrthoDB" id="6500128at2759"/>
<feature type="transmembrane region" description="Helical" evidence="10">
    <location>
        <begin position="37"/>
        <end position="59"/>
    </location>
</feature>
<dbReference type="InterPro" id="IPR003439">
    <property type="entry name" value="ABC_transporter-like_ATP-bd"/>
</dbReference>
<keyword evidence="3 10" id="KW-0812">Transmembrane</keyword>
<dbReference type="Gene3D" id="1.20.1560.10">
    <property type="entry name" value="ABC transporter type 1, transmembrane domain"/>
    <property type="match status" value="1"/>
</dbReference>
<feature type="transmembrane region" description="Helical" evidence="10">
    <location>
        <begin position="393"/>
        <end position="418"/>
    </location>
</feature>
<dbReference type="InterPro" id="IPR036640">
    <property type="entry name" value="ABC1_TM_sf"/>
</dbReference>
<feature type="region of interest" description="Disordered" evidence="9">
    <location>
        <begin position="731"/>
        <end position="842"/>
    </location>
</feature>
<keyword evidence="4" id="KW-0547">Nucleotide-binding</keyword>
<accession>A0A9P6TXD7</accession>
<organism evidence="13 14">
    <name type="scientific">Mortierella polycephala</name>
    <dbReference type="NCBI Taxonomy" id="41804"/>
    <lineage>
        <taxon>Eukaryota</taxon>
        <taxon>Fungi</taxon>
        <taxon>Fungi incertae sedis</taxon>
        <taxon>Mucoromycota</taxon>
        <taxon>Mortierellomycotina</taxon>
        <taxon>Mortierellomycetes</taxon>
        <taxon>Mortierellales</taxon>
        <taxon>Mortierellaceae</taxon>
        <taxon>Mortierella</taxon>
    </lineage>
</organism>
<evidence type="ECO:0000256" key="2">
    <source>
        <dbReference type="ARBA" id="ARBA00022448"/>
    </source>
</evidence>
<dbReference type="AlphaFoldDB" id="A0A9P6TXD7"/>
<dbReference type="InterPro" id="IPR011527">
    <property type="entry name" value="ABC1_TM_dom"/>
</dbReference>
<feature type="compositionally biased region" description="Low complexity" evidence="9">
    <location>
        <begin position="811"/>
        <end position="824"/>
    </location>
</feature>
<evidence type="ECO:0000256" key="5">
    <source>
        <dbReference type="ARBA" id="ARBA00022840"/>
    </source>
</evidence>
<dbReference type="FunFam" id="3.40.50.300:FF:000186">
    <property type="entry name" value="ATP-binding cassette sub-family B member 7, mitochondrial"/>
    <property type="match status" value="1"/>
</dbReference>
<feature type="compositionally biased region" description="Low complexity" evidence="9">
    <location>
        <begin position="767"/>
        <end position="785"/>
    </location>
</feature>
<dbReference type="GO" id="GO:0005524">
    <property type="term" value="F:ATP binding"/>
    <property type="evidence" value="ECO:0007669"/>
    <property type="project" value="UniProtKB-KW"/>
</dbReference>
<comment type="caution">
    <text evidence="13">The sequence shown here is derived from an EMBL/GenBank/DDBJ whole genome shotgun (WGS) entry which is preliminary data.</text>
</comment>
<dbReference type="InterPro" id="IPR017871">
    <property type="entry name" value="ABC_transporter-like_CS"/>
</dbReference>
<feature type="transmembrane region" description="Helical" evidence="10">
    <location>
        <begin position="7"/>
        <end position="25"/>
    </location>
</feature>
<feature type="compositionally biased region" description="Polar residues" evidence="9">
    <location>
        <begin position="788"/>
        <end position="810"/>
    </location>
</feature>
<evidence type="ECO:0000256" key="6">
    <source>
        <dbReference type="ARBA" id="ARBA00022989"/>
    </source>
</evidence>
<evidence type="ECO:0000313" key="13">
    <source>
        <dbReference type="EMBL" id="KAG0250076.1"/>
    </source>
</evidence>
<dbReference type="Pfam" id="PF00005">
    <property type="entry name" value="ABC_tran"/>
    <property type="match status" value="1"/>
</dbReference>
<dbReference type="GO" id="GO:0140359">
    <property type="term" value="F:ABC-type transporter activity"/>
    <property type="evidence" value="ECO:0007669"/>
    <property type="project" value="InterPro"/>
</dbReference>
<comment type="subcellular location">
    <subcellularLocation>
        <location evidence="1">Membrane</location>
        <topology evidence="1">Multi-pass membrane protein</topology>
    </subcellularLocation>
</comment>
<dbReference type="SUPFAM" id="SSF90123">
    <property type="entry name" value="ABC transporter transmembrane region"/>
    <property type="match status" value="1"/>
</dbReference>
<dbReference type="PANTHER" id="PTHR24221:SF654">
    <property type="entry name" value="ATP-BINDING CASSETTE SUB-FAMILY B MEMBER 6"/>
    <property type="match status" value="1"/>
</dbReference>
<feature type="transmembrane region" description="Helical" evidence="10">
    <location>
        <begin position="308"/>
        <end position="329"/>
    </location>
</feature>
<dbReference type="GO" id="GO:0005774">
    <property type="term" value="C:vacuolar membrane"/>
    <property type="evidence" value="ECO:0007669"/>
    <property type="project" value="TreeGrafter"/>
</dbReference>
<feature type="compositionally biased region" description="Basic and acidic residues" evidence="9">
    <location>
        <begin position="747"/>
        <end position="757"/>
    </location>
</feature>
<dbReference type="SMART" id="SM00382">
    <property type="entry name" value="AAA"/>
    <property type="match status" value="1"/>
</dbReference>
<evidence type="ECO:0000256" key="1">
    <source>
        <dbReference type="ARBA" id="ARBA00004141"/>
    </source>
</evidence>
<feature type="domain" description="ABC transmembrane type-1" evidence="12">
    <location>
        <begin position="168"/>
        <end position="453"/>
    </location>
</feature>
<dbReference type="SUPFAM" id="SSF52540">
    <property type="entry name" value="P-loop containing nucleoside triphosphate hydrolases"/>
    <property type="match status" value="1"/>
</dbReference>
<keyword evidence="2" id="KW-0813">Transport</keyword>
<evidence type="ECO:0000259" key="12">
    <source>
        <dbReference type="PROSITE" id="PS50929"/>
    </source>
</evidence>
<evidence type="ECO:0000313" key="14">
    <source>
        <dbReference type="Proteomes" id="UP000726737"/>
    </source>
</evidence>
<keyword evidence="5 13" id="KW-0067">ATP-binding</keyword>
<dbReference type="CDD" id="cd18581">
    <property type="entry name" value="ABC_6TM_ABCB6"/>
    <property type="match status" value="1"/>
</dbReference>
<reference evidence="13" key="1">
    <citation type="journal article" date="2020" name="Fungal Divers.">
        <title>Resolving the Mortierellaceae phylogeny through synthesis of multi-gene phylogenetics and phylogenomics.</title>
        <authorList>
            <person name="Vandepol N."/>
            <person name="Liber J."/>
            <person name="Desiro A."/>
            <person name="Na H."/>
            <person name="Kennedy M."/>
            <person name="Barry K."/>
            <person name="Grigoriev I.V."/>
            <person name="Miller A.N."/>
            <person name="O'Donnell K."/>
            <person name="Stajich J.E."/>
            <person name="Bonito G."/>
        </authorList>
    </citation>
    <scope>NUCLEOTIDE SEQUENCE</scope>
    <source>
        <strain evidence="13">KOD948</strain>
    </source>
</reference>
<dbReference type="InterPro" id="IPR003593">
    <property type="entry name" value="AAA+_ATPase"/>
</dbReference>
<dbReference type="PROSITE" id="PS00211">
    <property type="entry name" value="ABC_TRANSPORTER_1"/>
    <property type="match status" value="1"/>
</dbReference>
<evidence type="ECO:0000256" key="8">
    <source>
        <dbReference type="ARBA" id="ARBA00024363"/>
    </source>
</evidence>
<dbReference type="GO" id="GO:0016887">
    <property type="term" value="F:ATP hydrolysis activity"/>
    <property type="evidence" value="ECO:0007669"/>
    <property type="project" value="InterPro"/>
</dbReference>
<feature type="transmembrane region" description="Helical" evidence="10">
    <location>
        <begin position="277"/>
        <end position="302"/>
    </location>
</feature>
<dbReference type="PANTHER" id="PTHR24221">
    <property type="entry name" value="ATP-BINDING CASSETTE SUB-FAMILY B"/>
    <property type="match status" value="1"/>
</dbReference>
<dbReference type="Gene3D" id="3.40.50.300">
    <property type="entry name" value="P-loop containing nucleotide triphosphate hydrolases"/>
    <property type="match status" value="1"/>
</dbReference>
<dbReference type="PROSITE" id="PS50929">
    <property type="entry name" value="ABC_TM1F"/>
    <property type="match status" value="1"/>
</dbReference>
<evidence type="ECO:0000256" key="7">
    <source>
        <dbReference type="ARBA" id="ARBA00023136"/>
    </source>
</evidence>
<proteinExistence type="inferred from homology"/>
<dbReference type="EMBL" id="JAAAJA010000728">
    <property type="protein sequence ID" value="KAG0250076.1"/>
    <property type="molecule type" value="Genomic_DNA"/>
</dbReference>
<feature type="compositionally biased region" description="Basic residues" evidence="9">
    <location>
        <begin position="832"/>
        <end position="842"/>
    </location>
</feature>
<evidence type="ECO:0000256" key="10">
    <source>
        <dbReference type="SAM" id="Phobius"/>
    </source>
</evidence>
<protein>
    <submittedName>
        <fullName evidence="13">ATP-binding cassette sub- B member 6, mitochondrial</fullName>
    </submittedName>
</protein>
<keyword evidence="6 10" id="KW-1133">Transmembrane helix</keyword>
<feature type="region of interest" description="Disordered" evidence="9">
    <location>
        <begin position="103"/>
        <end position="125"/>
    </location>
</feature>
<evidence type="ECO:0000256" key="3">
    <source>
        <dbReference type="ARBA" id="ARBA00022692"/>
    </source>
</evidence>
<dbReference type="Proteomes" id="UP000726737">
    <property type="component" value="Unassembled WGS sequence"/>
</dbReference>
<evidence type="ECO:0000259" key="11">
    <source>
        <dbReference type="PROSITE" id="PS50893"/>
    </source>
</evidence>
<sequence>MGGQWSWANYGFWWLAVAGESFIGWYHRAIDIHDADIYDLVLVGIFGTRYALLWIMSLLSLVHIKKEPRDDDLEALRALDPGAPETAVASSSTSETYGTFASAFKSKDNDPNKGDATMGSSSEDEITKKLKAEKEERANAFKDFWPKIKRLLPFVYPKDDAWLQFMIFLTFVFVALGRLVNLLVPIQTGRIVGDLSQDEPYFNVWGILLYVFLRFLQGGSGLVNILRGWAWIPVEQYSNSALTIRFFEHVHNLSLEFHLNRKTGELLRILDRGTSSIVSLLSTVLLQLVPIVADVSIAVIYFCYSWSWKYALIVFITIIAYIFVTVVVTEWRTQFRRAMISFDNDARSKAVDSLLNFETVKYYSAEEIEVARYRKAIRRYMVADYKSQVTYQLLNLVQTFVTTMGMLAGCLLCAYEIAEGTRDISHFVTYLMYLIQIYQPLNWLGSYYRMLQQNFIDMEKMLDLLNQNQSVKDVPGAGKLLVSDGEVVFENVSFQYDSRQKGLKDISFRVPKGKTVALVGPTGSGKSTILRLLFRFYDVSSGRILVDGQDIAKRTQASLREQIGVVPQDSVLFNDSIYYNINYGRANATKEEIEEAAKAAQIHDKISDFPDGYSTKVGERGLRLSGGEKQRVAIARTILKNPPIVLLDEATSALDSTTESQIQAALSRMTENRTTLVVAHRLSTIVNSDLILCIKDGVIVEQGTHDQLIEEALRNGGEGVYYEMWRQQIREEQGEGSTIEGSPSEDSDSRSKDKGIKDPPGLRQERTPSTPTTEPTGLTEVVVEPSILESSTSAAPISDSKNAPQTPEQGSSRPAPGSSSPKSPLTASERARLRKKKANKKK</sequence>
<feature type="domain" description="ABC transporter" evidence="11">
    <location>
        <begin position="487"/>
        <end position="721"/>
    </location>
</feature>
<name>A0A9P6TXD7_9FUNG</name>
<dbReference type="Pfam" id="PF00664">
    <property type="entry name" value="ABC_membrane"/>
    <property type="match status" value="1"/>
</dbReference>
<keyword evidence="14" id="KW-1185">Reference proteome</keyword>
<keyword evidence="7 10" id="KW-0472">Membrane</keyword>
<evidence type="ECO:0000256" key="9">
    <source>
        <dbReference type="SAM" id="MobiDB-lite"/>
    </source>
</evidence>
<gene>
    <name evidence="13" type="primary">ABCB6</name>
    <name evidence="13" type="ORF">BG011_008670</name>
</gene>
<feature type="transmembrane region" description="Helical" evidence="10">
    <location>
        <begin position="161"/>
        <end position="180"/>
    </location>
</feature>
<dbReference type="InterPro" id="IPR027417">
    <property type="entry name" value="P-loop_NTPase"/>
</dbReference>